<keyword evidence="2" id="KW-1185">Reference proteome</keyword>
<dbReference type="EMBL" id="ML220141">
    <property type="protein sequence ID" value="TGZ78491.1"/>
    <property type="molecule type" value="Genomic_DNA"/>
</dbReference>
<sequence length="265" mass="30321">MTQENSIYLTSPPIPGDILWLPSPDPTNTLDPRQLNRPAVVLYVLPSGQVWFLTMTSFGRRRLEEKFPGKHPYSVDRRRRYIAVAPTPPHPDTKHRIIPIVSGDPVTETLNTTSYIKLIQPVCAHWRVLGELWGGTMRVNGRTVILLRRCAKKYAVDNEHVLRGLETADEIHMMERERCQRANNAARQANSAQKTLVVVGEEEMPVTRRVEEPTSPRSLVGQQESESMFSLKWLMRWIEVSGARVAVYLKRRIFGNLLRMMGRSA</sequence>
<dbReference type="AlphaFoldDB" id="A0A4S2MMZ4"/>
<name>A0A4S2MMZ4_9PEZI</name>
<evidence type="ECO:0000313" key="1">
    <source>
        <dbReference type="EMBL" id="TGZ78491.1"/>
    </source>
</evidence>
<organism evidence="1 2">
    <name type="scientific">Ascodesmis nigricans</name>
    <dbReference type="NCBI Taxonomy" id="341454"/>
    <lineage>
        <taxon>Eukaryota</taxon>
        <taxon>Fungi</taxon>
        <taxon>Dikarya</taxon>
        <taxon>Ascomycota</taxon>
        <taxon>Pezizomycotina</taxon>
        <taxon>Pezizomycetes</taxon>
        <taxon>Pezizales</taxon>
        <taxon>Ascodesmidaceae</taxon>
        <taxon>Ascodesmis</taxon>
    </lineage>
</organism>
<proteinExistence type="predicted"/>
<evidence type="ECO:0000313" key="2">
    <source>
        <dbReference type="Proteomes" id="UP000298138"/>
    </source>
</evidence>
<dbReference type="PANTHER" id="PTHR37048">
    <property type="entry name" value="QUESTIONABLE PROTEIN"/>
    <property type="match status" value="1"/>
</dbReference>
<gene>
    <name evidence="1" type="ORF">EX30DRAFT_365979</name>
</gene>
<accession>A0A4S2MMZ4</accession>
<reference evidence="1 2" key="1">
    <citation type="submission" date="2019-04" db="EMBL/GenBank/DDBJ databases">
        <title>Comparative genomics and transcriptomics to analyze fruiting body development in filamentous ascomycetes.</title>
        <authorList>
            <consortium name="DOE Joint Genome Institute"/>
            <person name="Lutkenhaus R."/>
            <person name="Traeger S."/>
            <person name="Breuer J."/>
            <person name="Kuo A."/>
            <person name="Lipzen A."/>
            <person name="Pangilinan J."/>
            <person name="Dilworth D."/>
            <person name="Sandor L."/>
            <person name="Poggeler S."/>
            <person name="Barry K."/>
            <person name="Grigoriev I.V."/>
            <person name="Nowrousian M."/>
        </authorList>
    </citation>
    <scope>NUCLEOTIDE SEQUENCE [LARGE SCALE GENOMIC DNA]</scope>
    <source>
        <strain evidence="1 2">CBS 389.68</strain>
    </source>
</reference>
<protein>
    <submittedName>
        <fullName evidence="1">Uncharacterized protein</fullName>
    </submittedName>
</protein>
<dbReference type="Proteomes" id="UP000298138">
    <property type="component" value="Unassembled WGS sequence"/>
</dbReference>
<dbReference type="InParanoid" id="A0A4S2MMZ4"/>
<dbReference type="PANTHER" id="PTHR37048:SF2">
    <property type="entry name" value="QUESTIONABLE PROTEIN"/>
    <property type="match status" value="1"/>
</dbReference>